<name>A0A5E6UJS5_PSEFL</name>
<sequence>MPLVIAGEAIDVEELVFGGEASSSGFIQQPTHMRRKTIHNRDPEFPVGLLCFASY</sequence>
<accession>A0A5E6UJS5</accession>
<evidence type="ECO:0000313" key="2">
    <source>
        <dbReference type="Proteomes" id="UP000399692"/>
    </source>
</evidence>
<reference evidence="1 2" key="1">
    <citation type="submission" date="2019-09" db="EMBL/GenBank/DDBJ databases">
        <authorList>
            <person name="Chandra G."/>
            <person name="Truman W A."/>
        </authorList>
    </citation>
    <scope>NUCLEOTIDE SEQUENCE [LARGE SCALE GENOMIC DNA]</scope>
    <source>
        <strain evidence="1">PS631</strain>
    </source>
</reference>
<dbReference type="Proteomes" id="UP000399692">
    <property type="component" value="Unassembled WGS sequence"/>
</dbReference>
<gene>
    <name evidence="1" type="ORF">PS631_03577</name>
</gene>
<evidence type="ECO:0000313" key="1">
    <source>
        <dbReference type="EMBL" id="VVN05413.1"/>
    </source>
</evidence>
<dbReference type="EMBL" id="CABVHF010000013">
    <property type="protein sequence ID" value="VVN05413.1"/>
    <property type="molecule type" value="Genomic_DNA"/>
</dbReference>
<organism evidence="1 2">
    <name type="scientific">Pseudomonas fluorescens</name>
    <dbReference type="NCBI Taxonomy" id="294"/>
    <lineage>
        <taxon>Bacteria</taxon>
        <taxon>Pseudomonadati</taxon>
        <taxon>Pseudomonadota</taxon>
        <taxon>Gammaproteobacteria</taxon>
        <taxon>Pseudomonadales</taxon>
        <taxon>Pseudomonadaceae</taxon>
        <taxon>Pseudomonas</taxon>
    </lineage>
</organism>
<dbReference type="AlphaFoldDB" id="A0A5E6UJS5"/>
<protein>
    <submittedName>
        <fullName evidence="1">Uncharacterized protein</fullName>
    </submittedName>
</protein>
<proteinExistence type="predicted"/>